<dbReference type="SUPFAM" id="SSF102215">
    <property type="entry name" value="Creatininase"/>
    <property type="match status" value="1"/>
</dbReference>
<evidence type="ECO:0000313" key="6">
    <source>
        <dbReference type="Proteomes" id="UP000185936"/>
    </source>
</evidence>
<accession>A0A1N7GLH8</accession>
<keyword evidence="4" id="KW-0862">Zinc</keyword>
<dbReference type="InterPro" id="IPR024087">
    <property type="entry name" value="Creatininase-like_sf"/>
</dbReference>
<keyword evidence="2" id="KW-0479">Metal-binding</keyword>
<dbReference type="PANTHER" id="PTHR35005:SF1">
    <property type="entry name" value="2-AMINO-5-FORMYLAMINO-6-RIBOSYLAMINOPYRIMIDIN-4(3H)-ONE 5'-MONOPHOSPHATE DEFORMYLASE"/>
    <property type="match status" value="1"/>
</dbReference>
<name>A0A1N7GLH8_9EURY</name>
<reference evidence="6" key="1">
    <citation type="submission" date="2017-01" db="EMBL/GenBank/DDBJ databases">
        <authorList>
            <person name="Varghese N."/>
            <person name="Submissions S."/>
        </authorList>
    </citation>
    <scope>NUCLEOTIDE SEQUENCE [LARGE SCALE GENOMIC DNA]</scope>
    <source>
        <strain evidence="6">type strain: HArc-</strain>
    </source>
</reference>
<evidence type="ECO:0000256" key="4">
    <source>
        <dbReference type="ARBA" id="ARBA00022833"/>
    </source>
</evidence>
<evidence type="ECO:0000256" key="3">
    <source>
        <dbReference type="ARBA" id="ARBA00022801"/>
    </source>
</evidence>
<dbReference type="GO" id="GO:0016811">
    <property type="term" value="F:hydrolase activity, acting on carbon-nitrogen (but not peptide) bonds, in linear amides"/>
    <property type="evidence" value="ECO:0007669"/>
    <property type="project" value="TreeGrafter"/>
</dbReference>
<evidence type="ECO:0000256" key="2">
    <source>
        <dbReference type="ARBA" id="ARBA00022723"/>
    </source>
</evidence>
<dbReference type="PANTHER" id="PTHR35005">
    <property type="entry name" value="3-DEHYDRO-SCYLLO-INOSOSE HYDROLASE"/>
    <property type="match status" value="1"/>
</dbReference>
<comment type="cofactor">
    <cofactor evidence="1">
        <name>Zn(2+)</name>
        <dbReference type="ChEBI" id="CHEBI:29105"/>
    </cofactor>
</comment>
<dbReference type="STRING" id="308853.SAMN05421752_11340"/>
<evidence type="ECO:0000256" key="1">
    <source>
        <dbReference type="ARBA" id="ARBA00001947"/>
    </source>
</evidence>
<proteinExistence type="predicted"/>
<keyword evidence="3 5" id="KW-0378">Hydrolase</keyword>
<dbReference type="GO" id="GO:0009231">
    <property type="term" value="P:riboflavin biosynthetic process"/>
    <property type="evidence" value="ECO:0007669"/>
    <property type="project" value="TreeGrafter"/>
</dbReference>
<dbReference type="EMBL" id="FTNR01000013">
    <property type="protein sequence ID" value="SIS13392.1"/>
    <property type="molecule type" value="Genomic_DNA"/>
</dbReference>
<sequence length="117" mass="12488">MHLEQATWTEIDAIDTTLVLFPVGSTEQHGPHAPLGTDTLNAETIADAAAERYDGTVVVTPAVPVGVAEEHSQFTGILWTSLSTFKAYVRDIARSLAHHGFDRLVLVNGHGGNTVAL</sequence>
<gene>
    <name evidence="5" type="ORF">SAMN05421752_11340</name>
</gene>
<evidence type="ECO:0000313" key="5">
    <source>
        <dbReference type="EMBL" id="SIS13392.1"/>
    </source>
</evidence>
<dbReference type="AlphaFoldDB" id="A0A1N7GLH8"/>
<keyword evidence="6" id="KW-1185">Reference proteome</keyword>
<protein>
    <submittedName>
        <fullName evidence="5">Creatinine amidohydrolase</fullName>
    </submittedName>
</protein>
<dbReference type="GO" id="GO:0046872">
    <property type="term" value="F:metal ion binding"/>
    <property type="evidence" value="ECO:0007669"/>
    <property type="project" value="UniProtKB-KW"/>
</dbReference>
<dbReference type="Proteomes" id="UP000185936">
    <property type="component" value="Unassembled WGS sequence"/>
</dbReference>
<dbReference type="Gene3D" id="3.40.50.10310">
    <property type="entry name" value="Creatininase"/>
    <property type="match status" value="1"/>
</dbReference>
<dbReference type="InterPro" id="IPR003785">
    <property type="entry name" value="Creatininase/forma_Hydrolase"/>
</dbReference>
<dbReference type="Pfam" id="PF02633">
    <property type="entry name" value="Creatininase"/>
    <property type="match status" value="1"/>
</dbReference>
<organism evidence="5 6">
    <name type="scientific">Natronorubrum thiooxidans</name>
    <dbReference type="NCBI Taxonomy" id="308853"/>
    <lineage>
        <taxon>Archaea</taxon>
        <taxon>Methanobacteriati</taxon>
        <taxon>Methanobacteriota</taxon>
        <taxon>Stenosarchaea group</taxon>
        <taxon>Halobacteria</taxon>
        <taxon>Halobacteriales</taxon>
        <taxon>Natrialbaceae</taxon>
        <taxon>Natronorubrum</taxon>
    </lineage>
</organism>